<keyword evidence="3" id="KW-0408">Iron</keyword>
<dbReference type="InterPro" id="IPR058240">
    <property type="entry name" value="rSAM_sf"/>
</dbReference>
<evidence type="ECO:0000313" key="8">
    <source>
        <dbReference type="Proteomes" id="UP000182321"/>
    </source>
</evidence>
<dbReference type="CDD" id="cd21109">
    <property type="entry name" value="SPASM"/>
    <property type="match status" value="1"/>
</dbReference>
<dbReference type="GO" id="GO:0046872">
    <property type="term" value="F:metal ion binding"/>
    <property type="evidence" value="ECO:0007669"/>
    <property type="project" value="UniProtKB-KW"/>
</dbReference>
<dbReference type="RefSeq" id="WP_083380686.1">
    <property type="nucleotide sequence ID" value="NZ_FNZX01000009.1"/>
</dbReference>
<dbReference type="InterPro" id="IPR013785">
    <property type="entry name" value="Aldolase_TIM"/>
</dbReference>
<dbReference type="GO" id="GO:0051536">
    <property type="term" value="F:iron-sulfur cluster binding"/>
    <property type="evidence" value="ECO:0007669"/>
    <property type="project" value="UniProtKB-KW"/>
</dbReference>
<evidence type="ECO:0000313" key="7">
    <source>
        <dbReference type="EMBL" id="SEK70603.1"/>
    </source>
</evidence>
<dbReference type="PANTHER" id="PTHR11228">
    <property type="entry name" value="RADICAL SAM DOMAIN PROTEIN"/>
    <property type="match status" value="1"/>
</dbReference>
<organism evidence="7 8">
    <name type="scientific">Pseudobutyrivibrio ruminis</name>
    <dbReference type="NCBI Taxonomy" id="46206"/>
    <lineage>
        <taxon>Bacteria</taxon>
        <taxon>Bacillati</taxon>
        <taxon>Bacillota</taxon>
        <taxon>Clostridia</taxon>
        <taxon>Lachnospirales</taxon>
        <taxon>Lachnospiraceae</taxon>
        <taxon>Pseudobutyrivibrio</taxon>
    </lineage>
</organism>
<dbReference type="Gene3D" id="3.20.20.70">
    <property type="entry name" value="Aldolase class I"/>
    <property type="match status" value="1"/>
</dbReference>
<keyword evidence="8" id="KW-1185">Reference proteome</keyword>
<proteinExistence type="predicted"/>
<dbReference type="GO" id="GO:0003824">
    <property type="term" value="F:catalytic activity"/>
    <property type="evidence" value="ECO:0007669"/>
    <property type="project" value="InterPro"/>
</dbReference>
<dbReference type="InterPro" id="IPR023885">
    <property type="entry name" value="4Fe4S-binding_SPASM_dom"/>
</dbReference>
<keyword evidence="4" id="KW-0411">Iron-sulfur</keyword>
<dbReference type="Pfam" id="PF13186">
    <property type="entry name" value="SPASM"/>
    <property type="match status" value="1"/>
</dbReference>
<dbReference type="Proteomes" id="UP000182321">
    <property type="component" value="Unassembled WGS sequence"/>
</dbReference>
<sequence>MSIIFGAGATGKKALMKYNNESIELFVDNDASKDGTTIQGIPVAHFEKAIDRLKDAHIIIACKAWETIADQLKEYGISDYEVYGNVGYIDIPELILNTYEDPEPVNKEWMRVEINKQVKAMAEDVLFNHVEIETVNRCNGICSFCPVNRNQDPREYKMMDIEVFKKIIDELSELNYDGKLALFSNNEPFLDDRIIELHKYARAKLPNARMHLCTNGTLLTMEIFNSLMLYLDELIIDNYNAELKVIPSVQKIVDYCEEHEELKQKVTVLLRKPDEVLTNRGGDAPNANFQNDEGATSCLLPFKQMIIRPDGKVSLCCNDALGRCTLGDASKESLQEIWFGHKFKHVREFLKEGRANFARCKNCDTIFLC</sequence>
<gene>
    <name evidence="7" type="ORF">SAMN02910377_01589</name>
</gene>
<feature type="domain" description="4Fe4S-binding SPASM" evidence="6">
    <location>
        <begin position="298"/>
        <end position="364"/>
    </location>
</feature>
<keyword evidence="2" id="KW-0479">Metal-binding</keyword>
<evidence type="ECO:0000256" key="2">
    <source>
        <dbReference type="ARBA" id="ARBA00022723"/>
    </source>
</evidence>
<name>A0A1H7J740_9FIRM</name>
<evidence type="ECO:0000259" key="6">
    <source>
        <dbReference type="Pfam" id="PF13186"/>
    </source>
</evidence>
<dbReference type="InterPro" id="IPR050377">
    <property type="entry name" value="Radical_SAM_PqqE_MftC-like"/>
</dbReference>
<dbReference type="AlphaFoldDB" id="A0A1H7J740"/>
<evidence type="ECO:0000256" key="4">
    <source>
        <dbReference type="ARBA" id="ARBA00023014"/>
    </source>
</evidence>
<dbReference type="SFLD" id="SFLDS00029">
    <property type="entry name" value="Radical_SAM"/>
    <property type="match status" value="1"/>
</dbReference>
<evidence type="ECO:0000259" key="5">
    <source>
        <dbReference type="Pfam" id="PF04055"/>
    </source>
</evidence>
<accession>A0A1H7J740</accession>
<feature type="domain" description="Radical SAM core" evidence="5">
    <location>
        <begin position="133"/>
        <end position="227"/>
    </location>
</feature>
<dbReference type="PANTHER" id="PTHR11228:SF7">
    <property type="entry name" value="PQQA PEPTIDE CYCLASE"/>
    <property type="match status" value="1"/>
</dbReference>
<dbReference type="Pfam" id="PF04055">
    <property type="entry name" value="Radical_SAM"/>
    <property type="match status" value="1"/>
</dbReference>
<reference evidence="8" key="1">
    <citation type="submission" date="2016-10" db="EMBL/GenBank/DDBJ databases">
        <authorList>
            <person name="Varghese N."/>
        </authorList>
    </citation>
    <scope>NUCLEOTIDE SEQUENCE [LARGE SCALE GENOMIC DNA]</scope>
    <source>
        <strain evidence="8">ACV-9</strain>
    </source>
</reference>
<evidence type="ECO:0000256" key="1">
    <source>
        <dbReference type="ARBA" id="ARBA00022691"/>
    </source>
</evidence>
<keyword evidence="1" id="KW-0949">S-adenosyl-L-methionine</keyword>
<dbReference type="CDD" id="cd01335">
    <property type="entry name" value="Radical_SAM"/>
    <property type="match status" value="1"/>
</dbReference>
<dbReference type="EMBL" id="FNZX01000009">
    <property type="protein sequence ID" value="SEK70603.1"/>
    <property type="molecule type" value="Genomic_DNA"/>
</dbReference>
<dbReference type="Gene3D" id="3.40.50.720">
    <property type="entry name" value="NAD(P)-binding Rossmann-like Domain"/>
    <property type="match status" value="1"/>
</dbReference>
<dbReference type="InterPro" id="IPR007197">
    <property type="entry name" value="rSAM"/>
</dbReference>
<dbReference type="SUPFAM" id="SSF102114">
    <property type="entry name" value="Radical SAM enzymes"/>
    <property type="match status" value="1"/>
</dbReference>
<protein>
    <submittedName>
        <fullName evidence="7">Radical SAM additional 4Fe4S-binding SPASM domain-containing protein</fullName>
    </submittedName>
</protein>
<evidence type="ECO:0000256" key="3">
    <source>
        <dbReference type="ARBA" id="ARBA00023004"/>
    </source>
</evidence>